<dbReference type="Proteomes" id="UP000282574">
    <property type="component" value="Unassembled WGS sequence"/>
</dbReference>
<proteinExistence type="predicted"/>
<reference evidence="2 3" key="1">
    <citation type="journal article" date="2019" name="Genome Biol. Evol.">
        <title>Day and night: Metabolic profiles and evolutionary relationships of six axenic non-marine cyanobacteria.</title>
        <authorList>
            <person name="Will S.E."/>
            <person name="Henke P."/>
            <person name="Boedeker C."/>
            <person name="Huang S."/>
            <person name="Brinkmann H."/>
            <person name="Rohde M."/>
            <person name="Jarek M."/>
            <person name="Friedl T."/>
            <person name="Seufert S."/>
            <person name="Schumacher M."/>
            <person name="Overmann J."/>
            <person name="Neumann-Schaal M."/>
            <person name="Petersen J."/>
        </authorList>
    </citation>
    <scope>NUCLEOTIDE SEQUENCE [LARGE SCALE GENOMIC DNA]</scope>
    <source>
        <strain evidence="2 3">SAG 39.79</strain>
    </source>
</reference>
<protein>
    <recommendedName>
        <fullName evidence="4">Restriction endonuclease domain-containing protein</fullName>
    </recommendedName>
</protein>
<evidence type="ECO:0000313" key="2">
    <source>
        <dbReference type="EMBL" id="RUT10560.1"/>
    </source>
</evidence>
<dbReference type="RefSeq" id="WP_106169339.1">
    <property type="nucleotide sequence ID" value="NZ_JAVKZF010000004.1"/>
</dbReference>
<dbReference type="AlphaFoldDB" id="A0AB37UGU4"/>
<evidence type="ECO:0000313" key="3">
    <source>
        <dbReference type="Proteomes" id="UP000282574"/>
    </source>
</evidence>
<dbReference type="EMBL" id="RSCK01000040">
    <property type="protein sequence ID" value="RUT10560.1"/>
    <property type="molecule type" value="Genomic_DNA"/>
</dbReference>
<organism evidence="2 3">
    <name type="scientific">Chroococcidiopsis cubana SAG 39.79</name>
    <dbReference type="NCBI Taxonomy" id="388085"/>
    <lineage>
        <taxon>Bacteria</taxon>
        <taxon>Bacillati</taxon>
        <taxon>Cyanobacteriota</taxon>
        <taxon>Cyanophyceae</taxon>
        <taxon>Chroococcidiopsidales</taxon>
        <taxon>Chroococcidiopsidaceae</taxon>
        <taxon>Chroococcidiopsis</taxon>
    </lineage>
</organism>
<gene>
    <name evidence="2" type="ORF">DSM107010_41270</name>
</gene>
<evidence type="ECO:0000256" key="1">
    <source>
        <dbReference type="SAM" id="MobiDB-lite"/>
    </source>
</evidence>
<feature type="region of interest" description="Disordered" evidence="1">
    <location>
        <begin position="77"/>
        <end position="104"/>
    </location>
</feature>
<name>A0AB37UGU4_9CYAN</name>
<accession>A0AB37UGU4</accession>
<sequence>MLTHLKPIAQVQTPQIWDEPTAAAQVGDEIRAPFTPLMQVVEREVLADGRVRLLVKPISASYSEEWIVAPQATVEQQQPTAAVSENIESEQPAQLKGDRTDRQPQPDWEAIAEYESGCIHGKHDAAARMPPMCKQASCPYSQGYLDGYSSIQAPSQPPAPVPKAVEWQVVYDPKWNLYQVWVENRCLMEKAISYTEGERIAQKYLTAEKLRCSHRELVMSAFAA</sequence>
<keyword evidence="3" id="KW-1185">Reference proteome</keyword>
<evidence type="ECO:0008006" key="4">
    <source>
        <dbReference type="Google" id="ProtNLM"/>
    </source>
</evidence>
<comment type="caution">
    <text evidence="2">The sequence shown here is derived from an EMBL/GenBank/DDBJ whole genome shotgun (WGS) entry which is preliminary data.</text>
</comment>